<dbReference type="Pfam" id="PF18975">
    <property type="entry name" value="DUF5711"/>
    <property type="match status" value="1"/>
</dbReference>
<reference evidence="2" key="1">
    <citation type="submission" date="2019-08" db="EMBL/GenBank/DDBJ databases">
        <authorList>
            <person name="Kucharzyk K."/>
            <person name="Murdoch R.W."/>
            <person name="Higgins S."/>
            <person name="Loffler F."/>
        </authorList>
    </citation>
    <scope>NUCLEOTIDE SEQUENCE</scope>
</reference>
<sequence length="336" mass="35951">MISPIIDEKGIYTAIFETGGRAVRVYNGQGLIYNVQTSDPILSVAVGENGYIGVIANGDTYSVSVYSTSGNMIFQRIEAETGVYPFSCDISPDGEIIAISYMDTTGVEIDSKVGLFYIDAEKGAEYTDSMYAAVEKNDEVILGVYFMSNSGLIAIGDRNIIYIASSGTEDWNVEVTNEIMGIGMCENKLAMLYGDELPDKDGVECGTVVFISSGGKMTKGYCTGAESDFFASSEGGVVIGNGSNYYGINTNGKVVWSLNDTGNLNGIYPTSNVKKCIYTTKTWSVEADMTNFDSSNYNTDIISSKNTDTSAGTEPADSAQDNKQDNTATGGEKLKS</sequence>
<accession>A0A645C4A0</accession>
<feature type="region of interest" description="Disordered" evidence="1">
    <location>
        <begin position="303"/>
        <end position="336"/>
    </location>
</feature>
<feature type="compositionally biased region" description="Polar residues" evidence="1">
    <location>
        <begin position="319"/>
        <end position="329"/>
    </location>
</feature>
<gene>
    <name evidence="2" type="ORF">SDC9_118762</name>
</gene>
<organism evidence="2">
    <name type="scientific">bioreactor metagenome</name>
    <dbReference type="NCBI Taxonomy" id="1076179"/>
    <lineage>
        <taxon>unclassified sequences</taxon>
        <taxon>metagenomes</taxon>
        <taxon>ecological metagenomes</taxon>
    </lineage>
</organism>
<dbReference type="EMBL" id="VSSQ01024334">
    <property type="protein sequence ID" value="MPM71791.1"/>
    <property type="molecule type" value="Genomic_DNA"/>
</dbReference>
<protein>
    <recommendedName>
        <fullName evidence="3">Outer membrane protein assembly factor BamB</fullName>
    </recommendedName>
</protein>
<dbReference type="Gene3D" id="2.120.10.30">
    <property type="entry name" value="TolB, C-terminal domain"/>
    <property type="match status" value="1"/>
</dbReference>
<dbReference type="InterPro" id="IPR011041">
    <property type="entry name" value="Quinoprot_gluc/sorb_DH_b-prop"/>
</dbReference>
<dbReference type="InterPro" id="IPR011042">
    <property type="entry name" value="6-blade_b-propeller_TolB-like"/>
</dbReference>
<comment type="caution">
    <text evidence="2">The sequence shown here is derived from an EMBL/GenBank/DDBJ whole genome shotgun (WGS) entry which is preliminary data.</text>
</comment>
<dbReference type="SUPFAM" id="SSF50952">
    <property type="entry name" value="Soluble quinoprotein glucose dehydrogenase"/>
    <property type="match status" value="1"/>
</dbReference>
<feature type="compositionally biased region" description="Polar residues" evidence="1">
    <location>
        <begin position="303"/>
        <end position="312"/>
    </location>
</feature>
<evidence type="ECO:0000313" key="2">
    <source>
        <dbReference type="EMBL" id="MPM71791.1"/>
    </source>
</evidence>
<dbReference type="AlphaFoldDB" id="A0A645C4A0"/>
<evidence type="ECO:0000256" key="1">
    <source>
        <dbReference type="SAM" id="MobiDB-lite"/>
    </source>
</evidence>
<name>A0A645C4A0_9ZZZZ</name>
<dbReference type="InterPro" id="IPR043765">
    <property type="entry name" value="DUF5711"/>
</dbReference>
<proteinExistence type="predicted"/>
<evidence type="ECO:0008006" key="3">
    <source>
        <dbReference type="Google" id="ProtNLM"/>
    </source>
</evidence>